<dbReference type="EMBL" id="MSYM01000020">
    <property type="protein sequence ID" value="OLP04567.1"/>
    <property type="molecule type" value="Genomic_DNA"/>
</dbReference>
<organism evidence="1 2">
    <name type="scientific">Rhodoferax antarcticus ANT.BR</name>
    <dbReference type="NCBI Taxonomy" id="1111071"/>
    <lineage>
        <taxon>Bacteria</taxon>
        <taxon>Pseudomonadati</taxon>
        <taxon>Pseudomonadota</taxon>
        <taxon>Betaproteobacteria</taxon>
        <taxon>Burkholderiales</taxon>
        <taxon>Comamonadaceae</taxon>
        <taxon>Rhodoferax</taxon>
    </lineage>
</organism>
<dbReference type="RefSeq" id="WP_075588259.1">
    <property type="nucleotide sequence ID" value="NZ_MSYM01000020.1"/>
</dbReference>
<dbReference type="AlphaFoldDB" id="A0A1Q8Y9E9"/>
<proteinExistence type="predicted"/>
<evidence type="ECO:0000313" key="1">
    <source>
        <dbReference type="EMBL" id="OLP04567.1"/>
    </source>
</evidence>
<sequence length="100" mass="10829">MADSDITEIIEGCQTIASAVESVANEFGLETKSLTGYIVTTQDTDGTDRQSFETFDLALTRFVDMAGKPPLRCTDDRLLSGETFNVVSDYGNVVTLSHAN</sequence>
<reference evidence="1 2" key="1">
    <citation type="submission" date="2017-01" db="EMBL/GenBank/DDBJ databases">
        <title>Genome sequence of Rhodoferax antarcticus ANT.BR, a psychrophilic purple nonsulfur bacterium from an Antarctic microbial mat.</title>
        <authorList>
            <person name="Baker J."/>
            <person name="Riester C."/>
            <person name="Skinner B."/>
            <person name="Newell A."/>
            <person name="Swingley W."/>
            <person name="Madigan M."/>
            <person name="Jung D."/>
            <person name="Asao M."/>
            <person name="Chen M."/>
            <person name="Loughlin P."/>
            <person name="Pan H."/>
            <person name="Lin S."/>
            <person name="Li N."/>
            <person name="Shaw J."/>
            <person name="Prado M."/>
            <person name="Sherman C."/>
            <person name="Li X."/>
            <person name="Tang J."/>
            <person name="Blankenship R."/>
            <person name="Zhao T."/>
            <person name="Touchman J."/>
            <person name="Sattley M."/>
        </authorList>
    </citation>
    <scope>NUCLEOTIDE SEQUENCE [LARGE SCALE GENOMIC DNA]</scope>
    <source>
        <strain evidence="1 2">ANT.BR</strain>
    </source>
</reference>
<gene>
    <name evidence="1" type="ORF">BLL52_4223</name>
</gene>
<accession>A0A1Q8Y9E9</accession>
<dbReference type="Proteomes" id="UP000185911">
    <property type="component" value="Unassembled WGS sequence"/>
</dbReference>
<protein>
    <submittedName>
        <fullName evidence="1">Uncharacterized protein</fullName>
    </submittedName>
</protein>
<comment type="caution">
    <text evidence="1">The sequence shown here is derived from an EMBL/GenBank/DDBJ whole genome shotgun (WGS) entry which is preliminary data.</text>
</comment>
<evidence type="ECO:0000313" key="2">
    <source>
        <dbReference type="Proteomes" id="UP000185911"/>
    </source>
</evidence>
<name>A0A1Q8Y9E9_9BURK</name>
<keyword evidence="2" id="KW-1185">Reference proteome</keyword>